<dbReference type="Gene3D" id="3.40.50.740">
    <property type="match status" value="1"/>
</dbReference>
<protein>
    <recommendedName>
        <fullName evidence="4">Molybdopterin oxidoreductase domain-containing protein</fullName>
    </recommendedName>
</protein>
<keyword evidence="2" id="KW-0408">Iron</keyword>
<dbReference type="InterPro" id="IPR009010">
    <property type="entry name" value="Asp_de-COase-like_dom_sf"/>
</dbReference>
<name>A0A1B9BUQ3_9PROT</name>
<sequence length="315" mass="33644">MIVIDHTANNTTAMADCRLPAATFAEGSGTFVSSEARAQRFFSTVGPSENVQESWRWVRDIAAIRGSEPASGWNRLDDVTAACAQTVPLLHSIPEAAPNANFRIFGQKIPREPHRASGRTAIHAQEHISEHRPPTDRDSPFAFSMEGALNPPPAALIPVYWAPRWNSVAATAKFQSEVGGPLRGGDPGVRLIEPAPTAIPIYAVEVPAAFQRRSQEWLVLPLYYVFGSEELSAQAPAVADRSPTPYLCLNPEDAAAFGGAGDCRVGLTINDDVYDLPIQLMNDLPVGIAGLPAGLPGIPTASLPAWGTLARGLPL</sequence>
<organism evidence="5 6">
    <name type="scientific">Acidithiobacillus ferrivorans</name>
    <dbReference type="NCBI Taxonomy" id="160808"/>
    <lineage>
        <taxon>Bacteria</taxon>
        <taxon>Pseudomonadati</taxon>
        <taxon>Pseudomonadota</taxon>
        <taxon>Acidithiobacillia</taxon>
        <taxon>Acidithiobacillales</taxon>
        <taxon>Acidithiobacillaceae</taxon>
        <taxon>Acidithiobacillus</taxon>
    </lineage>
</organism>
<dbReference type="GO" id="GO:0003954">
    <property type="term" value="F:NADH dehydrogenase activity"/>
    <property type="evidence" value="ECO:0007669"/>
    <property type="project" value="TreeGrafter"/>
</dbReference>
<dbReference type="PANTHER" id="PTHR43105:SF10">
    <property type="entry name" value="NADH-QUINONE OXIDOREDUCTASE SUBUNIT G"/>
    <property type="match status" value="1"/>
</dbReference>
<dbReference type="CDD" id="cd02788">
    <property type="entry name" value="MopB_CT_NDH-1_NuoG2-N7"/>
    <property type="match status" value="1"/>
</dbReference>
<evidence type="ECO:0000313" key="5">
    <source>
        <dbReference type="EMBL" id="OCB01441.1"/>
    </source>
</evidence>
<dbReference type="EMBL" id="MASQ01000142">
    <property type="protein sequence ID" value="OCB01441.1"/>
    <property type="molecule type" value="Genomic_DNA"/>
</dbReference>
<evidence type="ECO:0000256" key="2">
    <source>
        <dbReference type="ARBA" id="ARBA00023004"/>
    </source>
</evidence>
<evidence type="ECO:0000259" key="4">
    <source>
        <dbReference type="Pfam" id="PF00384"/>
    </source>
</evidence>
<keyword evidence="1" id="KW-0479">Metal-binding</keyword>
<evidence type="ECO:0000256" key="3">
    <source>
        <dbReference type="ARBA" id="ARBA00023014"/>
    </source>
</evidence>
<dbReference type="AlphaFoldDB" id="A0A1B9BUQ3"/>
<dbReference type="GO" id="GO:0051536">
    <property type="term" value="F:iron-sulfur cluster binding"/>
    <property type="evidence" value="ECO:0007669"/>
    <property type="project" value="UniProtKB-KW"/>
</dbReference>
<dbReference type="PANTHER" id="PTHR43105">
    <property type="entry name" value="RESPIRATORY NITRATE REDUCTASE"/>
    <property type="match status" value="1"/>
</dbReference>
<dbReference type="GO" id="GO:0016020">
    <property type="term" value="C:membrane"/>
    <property type="evidence" value="ECO:0007669"/>
    <property type="project" value="TreeGrafter"/>
</dbReference>
<feature type="domain" description="Molybdopterin oxidoreductase" evidence="4">
    <location>
        <begin position="2"/>
        <end position="62"/>
    </location>
</feature>
<evidence type="ECO:0000313" key="6">
    <source>
        <dbReference type="Proteomes" id="UP000093129"/>
    </source>
</evidence>
<evidence type="ECO:0000256" key="1">
    <source>
        <dbReference type="ARBA" id="ARBA00022723"/>
    </source>
</evidence>
<dbReference type="GO" id="GO:0046872">
    <property type="term" value="F:metal ion binding"/>
    <property type="evidence" value="ECO:0007669"/>
    <property type="project" value="UniProtKB-KW"/>
</dbReference>
<dbReference type="GO" id="GO:0022904">
    <property type="term" value="P:respiratory electron transport chain"/>
    <property type="evidence" value="ECO:0007669"/>
    <property type="project" value="TreeGrafter"/>
</dbReference>
<accession>A0A1B9BUQ3</accession>
<dbReference type="Pfam" id="PF00384">
    <property type="entry name" value="Molybdopterin"/>
    <property type="match status" value="1"/>
</dbReference>
<dbReference type="SUPFAM" id="SSF50692">
    <property type="entry name" value="ADC-like"/>
    <property type="match status" value="1"/>
</dbReference>
<reference evidence="5 6" key="1">
    <citation type="submission" date="2016-07" db="EMBL/GenBank/DDBJ databases">
        <title>Draft genome of a psychrotolerant acidophile Acidithiobacillus ferrivorans strain YL15.</title>
        <authorList>
            <person name="Peng T."/>
            <person name="Ma L."/>
            <person name="Nan M."/>
            <person name="An N."/>
            <person name="Wang M."/>
            <person name="Qiu G."/>
            <person name="Zeng W."/>
        </authorList>
    </citation>
    <scope>NUCLEOTIDE SEQUENCE [LARGE SCALE GENOMIC DNA]</scope>
    <source>
        <strain evidence="5 6">YL15</strain>
    </source>
</reference>
<gene>
    <name evidence="5" type="ORF">BBC27_04055</name>
</gene>
<comment type="caution">
    <text evidence="5">The sequence shown here is derived from an EMBL/GenBank/DDBJ whole genome shotgun (WGS) entry which is preliminary data.</text>
</comment>
<keyword evidence="3" id="KW-0411">Iron-sulfur</keyword>
<dbReference type="Proteomes" id="UP000093129">
    <property type="component" value="Unassembled WGS sequence"/>
</dbReference>
<proteinExistence type="predicted"/>
<dbReference type="InterPro" id="IPR050123">
    <property type="entry name" value="Prok_molybdopt-oxidoreductase"/>
</dbReference>
<dbReference type="SUPFAM" id="SSF53706">
    <property type="entry name" value="Formate dehydrogenase/DMSO reductase, domains 1-3"/>
    <property type="match status" value="1"/>
</dbReference>
<dbReference type="InterPro" id="IPR006656">
    <property type="entry name" value="Mopterin_OxRdtase"/>
</dbReference>